<reference evidence="1" key="1">
    <citation type="submission" date="2021-07" db="EMBL/GenBank/DDBJ databases">
        <title>Comparative genomics of Bacteroides fragilis group isolates reveals species-dependent resistance mechanisms and validates clinical tools for resistance prediction.</title>
        <authorList>
            <person name="Wallace M.J."/>
            <person name="Jean S."/>
            <person name="Wallace M.A."/>
            <person name="Carey-Ann B.D."/>
            <person name="Dantas G."/>
        </authorList>
    </citation>
    <scope>NUCLEOTIDE SEQUENCE</scope>
    <source>
        <strain evidence="1">BJH_160</strain>
    </source>
</reference>
<dbReference type="AlphaFoldDB" id="A0AAW4Z3K5"/>
<dbReference type="EMBL" id="JAHYQA010000005">
    <property type="protein sequence ID" value="MCE9237566.1"/>
    <property type="molecule type" value="Genomic_DNA"/>
</dbReference>
<dbReference type="RefSeq" id="WP_217741519.1">
    <property type="nucleotide sequence ID" value="NZ_BAABZI010000001.1"/>
</dbReference>
<protein>
    <recommendedName>
        <fullName evidence="3">DUF1018 domain-containing protein</fullName>
    </recommendedName>
</protein>
<accession>A0AAW4Z3K5</accession>
<proteinExistence type="predicted"/>
<comment type="caution">
    <text evidence="1">The sequence shown here is derived from an EMBL/GenBank/DDBJ whole genome shotgun (WGS) entry which is preliminary data.</text>
</comment>
<gene>
    <name evidence="1" type="ORF">K0H07_10430</name>
</gene>
<evidence type="ECO:0008006" key="3">
    <source>
        <dbReference type="Google" id="ProtNLM"/>
    </source>
</evidence>
<organism evidence="1 2">
    <name type="scientific">Bacteroides thetaiotaomicron</name>
    <dbReference type="NCBI Taxonomy" id="818"/>
    <lineage>
        <taxon>Bacteria</taxon>
        <taxon>Pseudomonadati</taxon>
        <taxon>Bacteroidota</taxon>
        <taxon>Bacteroidia</taxon>
        <taxon>Bacteroidales</taxon>
        <taxon>Bacteroidaceae</taxon>
        <taxon>Bacteroides</taxon>
    </lineage>
</organism>
<evidence type="ECO:0000313" key="2">
    <source>
        <dbReference type="Proteomes" id="UP001200544"/>
    </source>
</evidence>
<evidence type="ECO:0000313" key="1">
    <source>
        <dbReference type="EMBL" id="MCE9237566.1"/>
    </source>
</evidence>
<sequence length="167" mass="19354">MATRKISKAQITKIQTMLSRLGFDAEDRHELIASLTHNRTSSTKDLTSGEATYLIDYLNGKISPKNVQEQKRYQEQCREVALEIYKLACMIGMCYGETEEDRLMNCAKIDKFCRERGTVKKNVMQMTLTELKKTKRQFEAILNNNAENAVKKLIDKTLNNKKYEEFV</sequence>
<dbReference type="Proteomes" id="UP001200544">
    <property type="component" value="Unassembled WGS sequence"/>
</dbReference>
<name>A0AAW4Z3K5_BACT4</name>